<name>A0A0A5FW92_9BACI</name>
<reference evidence="13 14" key="1">
    <citation type="submission" date="2013-08" db="EMBL/GenBank/DDBJ databases">
        <authorList>
            <person name="Huang J."/>
            <person name="Wang G."/>
        </authorList>
    </citation>
    <scope>NUCLEOTIDE SEQUENCE [LARGE SCALE GENOMIC DNA]</scope>
    <source>
        <strain evidence="13 14">BH030004</strain>
    </source>
</reference>
<dbReference type="InterPro" id="IPR010914">
    <property type="entry name" value="RsgA_GTPase_dom"/>
</dbReference>
<keyword evidence="6 10" id="KW-0378">Hydrolase</keyword>
<dbReference type="OrthoDB" id="9809485at2"/>
<dbReference type="InterPro" id="IPR027417">
    <property type="entry name" value="P-loop_NTPase"/>
</dbReference>
<keyword evidence="8 10" id="KW-0694">RNA-binding</keyword>
<comment type="subunit">
    <text evidence="10">Monomer. Associates with 30S ribosomal subunit, binds 16S rRNA.</text>
</comment>
<dbReference type="EC" id="3.6.1.-" evidence="10"/>
<dbReference type="InterPro" id="IPR030378">
    <property type="entry name" value="G_CP_dom"/>
</dbReference>
<evidence type="ECO:0000259" key="12">
    <source>
        <dbReference type="PROSITE" id="PS51721"/>
    </source>
</evidence>
<dbReference type="Gene3D" id="1.10.40.50">
    <property type="entry name" value="Probable gtpase engc, domain 3"/>
    <property type="match status" value="1"/>
</dbReference>
<evidence type="ECO:0000256" key="4">
    <source>
        <dbReference type="ARBA" id="ARBA00022730"/>
    </source>
</evidence>
<accession>A0A0A5FW92</accession>
<feature type="binding site" evidence="10">
    <location>
        <position position="293"/>
    </location>
    <ligand>
        <name>Zn(2+)</name>
        <dbReference type="ChEBI" id="CHEBI:29105"/>
    </ligand>
</feature>
<comment type="cofactor">
    <cofactor evidence="10">
        <name>Zn(2+)</name>
        <dbReference type="ChEBI" id="CHEBI:29105"/>
    </cofactor>
    <text evidence="10">Binds 1 zinc ion per subunit.</text>
</comment>
<feature type="binding site" evidence="10">
    <location>
        <position position="287"/>
    </location>
    <ligand>
        <name>Zn(2+)</name>
        <dbReference type="ChEBI" id="CHEBI:29105"/>
    </ligand>
</feature>
<dbReference type="Pfam" id="PF03193">
    <property type="entry name" value="RsgA_GTPase"/>
    <property type="match status" value="1"/>
</dbReference>
<organism evidence="13 14">
    <name type="scientific">Pontibacillus marinus BH030004 = DSM 16465</name>
    <dbReference type="NCBI Taxonomy" id="1385511"/>
    <lineage>
        <taxon>Bacteria</taxon>
        <taxon>Bacillati</taxon>
        <taxon>Bacillota</taxon>
        <taxon>Bacilli</taxon>
        <taxon>Bacillales</taxon>
        <taxon>Bacillaceae</taxon>
        <taxon>Pontibacillus</taxon>
    </lineage>
</organism>
<evidence type="ECO:0000313" key="14">
    <source>
        <dbReference type="Proteomes" id="UP000030403"/>
    </source>
</evidence>
<keyword evidence="4 10" id="KW-0699">rRNA-binding</keyword>
<dbReference type="GO" id="GO:0005737">
    <property type="term" value="C:cytoplasm"/>
    <property type="evidence" value="ECO:0007669"/>
    <property type="project" value="UniProtKB-SubCell"/>
</dbReference>
<evidence type="ECO:0000256" key="10">
    <source>
        <dbReference type="HAMAP-Rule" id="MF_01820"/>
    </source>
</evidence>
<evidence type="ECO:0000256" key="9">
    <source>
        <dbReference type="ARBA" id="ARBA00023134"/>
    </source>
</evidence>
<comment type="function">
    <text evidence="10">One of several proteins that assist in the late maturation steps of the functional core of the 30S ribosomal subunit. Helps release RbfA from mature subunits. May play a role in the assembly of ribosomal proteins into the subunit. Circularly permuted GTPase that catalyzes slow GTP hydrolysis, GTPase activity is stimulated by the 30S ribosomal subunit.</text>
</comment>
<dbReference type="Proteomes" id="UP000030403">
    <property type="component" value="Unassembled WGS sequence"/>
</dbReference>
<sequence length="346" mass="39162">MYSLDQLGYDSYFQDQNQSETHLIGRVSTLANGIYKVLSADGEYPCQVSGRFYHRAIEARDFPCVGDWVLFERMPGENKGIIHGVLERKSLLSRRAPGEKQEEQLMAANIDTVFLVNALNQDFNIRRMERYLMQVYESGASPVFVLTKKDLCDDVEEKIEAVEEIAFGVPVHAVDALHRDGIEVLQPYMQQGRTVSLIGSSGVGKSTLMNQLIGDQVQKTQDIRSGDDKGRHTTTHRELFLVPDGGVVIDTPGMRELQLWSGDDAVDQTFQDVEALATQCKFRDCAHDQEPGCAIKQAIQNGDLTEERYKSYLKLQRETKFLDLKEKYGSHRAARIQVKEIHKGTW</sequence>
<feature type="domain" description="CP-type G" evidence="12">
    <location>
        <begin position="99"/>
        <end position="257"/>
    </location>
</feature>
<dbReference type="PROSITE" id="PS50936">
    <property type="entry name" value="ENGC_GTPASE"/>
    <property type="match status" value="1"/>
</dbReference>
<keyword evidence="9 10" id="KW-0342">GTP-binding</keyword>
<evidence type="ECO:0000256" key="3">
    <source>
        <dbReference type="ARBA" id="ARBA00022723"/>
    </source>
</evidence>
<dbReference type="SUPFAM" id="SSF50249">
    <property type="entry name" value="Nucleic acid-binding proteins"/>
    <property type="match status" value="1"/>
</dbReference>
<evidence type="ECO:0000313" key="13">
    <source>
        <dbReference type="EMBL" id="KGX84184.1"/>
    </source>
</evidence>
<comment type="subcellular location">
    <subcellularLocation>
        <location evidence="10">Cytoplasm</location>
    </subcellularLocation>
</comment>
<keyword evidence="2 10" id="KW-0690">Ribosome biogenesis</keyword>
<evidence type="ECO:0000256" key="8">
    <source>
        <dbReference type="ARBA" id="ARBA00022884"/>
    </source>
</evidence>
<keyword evidence="5 10" id="KW-0547">Nucleotide-binding</keyword>
<feature type="binding site" evidence="10">
    <location>
        <position position="280"/>
    </location>
    <ligand>
        <name>Zn(2+)</name>
        <dbReference type="ChEBI" id="CHEBI:29105"/>
    </ligand>
</feature>
<keyword evidence="3 10" id="KW-0479">Metal-binding</keyword>
<dbReference type="HAMAP" id="MF_01820">
    <property type="entry name" value="GTPase_RsgA"/>
    <property type="match status" value="1"/>
</dbReference>
<evidence type="ECO:0000256" key="6">
    <source>
        <dbReference type="ARBA" id="ARBA00022801"/>
    </source>
</evidence>
<dbReference type="GO" id="GO:0046872">
    <property type="term" value="F:metal ion binding"/>
    <property type="evidence" value="ECO:0007669"/>
    <property type="project" value="UniProtKB-KW"/>
</dbReference>
<dbReference type="EMBL" id="AVPF01000064">
    <property type="protein sequence ID" value="KGX84184.1"/>
    <property type="molecule type" value="Genomic_DNA"/>
</dbReference>
<feature type="binding site" evidence="10">
    <location>
        <begin position="199"/>
        <end position="207"/>
    </location>
    <ligand>
        <name>GTP</name>
        <dbReference type="ChEBI" id="CHEBI:37565"/>
    </ligand>
</feature>
<evidence type="ECO:0000259" key="11">
    <source>
        <dbReference type="PROSITE" id="PS50936"/>
    </source>
</evidence>
<dbReference type="RefSeq" id="WP_036843103.1">
    <property type="nucleotide sequence ID" value="NZ_AULJ01000061.1"/>
</dbReference>
<dbReference type="GO" id="GO:0003924">
    <property type="term" value="F:GTPase activity"/>
    <property type="evidence" value="ECO:0007669"/>
    <property type="project" value="UniProtKB-UniRule"/>
</dbReference>
<dbReference type="GO" id="GO:0019843">
    <property type="term" value="F:rRNA binding"/>
    <property type="evidence" value="ECO:0007669"/>
    <property type="project" value="UniProtKB-KW"/>
</dbReference>
<evidence type="ECO:0000256" key="5">
    <source>
        <dbReference type="ARBA" id="ARBA00022741"/>
    </source>
</evidence>
<evidence type="ECO:0000256" key="7">
    <source>
        <dbReference type="ARBA" id="ARBA00022833"/>
    </source>
</evidence>
<dbReference type="PANTHER" id="PTHR32120:SF10">
    <property type="entry name" value="SMALL RIBOSOMAL SUBUNIT BIOGENESIS GTPASE RSGA"/>
    <property type="match status" value="1"/>
</dbReference>
<comment type="similarity">
    <text evidence="10">Belongs to the TRAFAC class YlqF/YawG GTPase family. RsgA subfamily.</text>
</comment>
<dbReference type="PROSITE" id="PS51721">
    <property type="entry name" value="G_CP"/>
    <property type="match status" value="1"/>
</dbReference>
<keyword evidence="1 10" id="KW-0963">Cytoplasm</keyword>
<dbReference type="Gene3D" id="3.40.50.300">
    <property type="entry name" value="P-loop containing nucleotide triphosphate hydrolases"/>
    <property type="match status" value="1"/>
</dbReference>
<dbReference type="GO" id="GO:0042274">
    <property type="term" value="P:ribosomal small subunit biogenesis"/>
    <property type="evidence" value="ECO:0007669"/>
    <property type="project" value="UniProtKB-UniRule"/>
</dbReference>
<dbReference type="GO" id="GO:0005525">
    <property type="term" value="F:GTP binding"/>
    <property type="evidence" value="ECO:0007669"/>
    <property type="project" value="UniProtKB-UniRule"/>
</dbReference>
<dbReference type="eggNOG" id="COG1162">
    <property type="taxonomic scope" value="Bacteria"/>
</dbReference>
<dbReference type="NCBIfam" id="TIGR00157">
    <property type="entry name" value="ribosome small subunit-dependent GTPase A"/>
    <property type="match status" value="1"/>
</dbReference>
<dbReference type="SUPFAM" id="SSF52540">
    <property type="entry name" value="P-loop containing nucleoside triphosphate hydrolases"/>
    <property type="match status" value="1"/>
</dbReference>
<dbReference type="CDD" id="cd01854">
    <property type="entry name" value="YjeQ_EngC"/>
    <property type="match status" value="1"/>
</dbReference>
<proteinExistence type="inferred from homology"/>
<dbReference type="InterPro" id="IPR012340">
    <property type="entry name" value="NA-bd_OB-fold"/>
</dbReference>
<feature type="binding site" evidence="10">
    <location>
        <begin position="147"/>
        <end position="150"/>
    </location>
    <ligand>
        <name>GTP</name>
        <dbReference type="ChEBI" id="CHEBI:37565"/>
    </ligand>
</feature>
<evidence type="ECO:0000256" key="2">
    <source>
        <dbReference type="ARBA" id="ARBA00022517"/>
    </source>
</evidence>
<dbReference type="Gene3D" id="2.40.50.140">
    <property type="entry name" value="Nucleic acid-binding proteins"/>
    <property type="match status" value="1"/>
</dbReference>
<dbReference type="InterPro" id="IPR004881">
    <property type="entry name" value="Ribosome_biogen_GTPase_RsgA"/>
</dbReference>
<feature type="binding site" evidence="10">
    <location>
        <position position="285"/>
    </location>
    <ligand>
        <name>Zn(2+)</name>
        <dbReference type="ChEBI" id="CHEBI:29105"/>
    </ligand>
</feature>
<protein>
    <recommendedName>
        <fullName evidence="10">Small ribosomal subunit biogenesis GTPase RsgA</fullName>
        <ecNumber evidence="10">3.6.1.-</ecNumber>
    </recommendedName>
</protein>
<dbReference type="AlphaFoldDB" id="A0A0A5FW92"/>
<dbReference type="PANTHER" id="PTHR32120">
    <property type="entry name" value="SMALL RIBOSOMAL SUBUNIT BIOGENESIS GTPASE RSGA"/>
    <property type="match status" value="1"/>
</dbReference>
<feature type="domain" description="EngC GTPase" evidence="11">
    <location>
        <begin position="108"/>
        <end position="255"/>
    </location>
</feature>
<gene>
    <name evidence="10" type="primary">rsgA</name>
    <name evidence="13" type="ORF">N783_18750</name>
</gene>
<keyword evidence="14" id="KW-1185">Reference proteome</keyword>
<evidence type="ECO:0000256" key="1">
    <source>
        <dbReference type="ARBA" id="ARBA00022490"/>
    </source>
</evidence>
<dbReference type="STRING" id="1385511.GCA_000425225_03891"/>
<comment type="caution">
    <text evidence="13">The sequence shown here is derived from an EMBL/GenBank/DDBJ whole genome shotgun (WGS) entry which is preliminary data.</text>
</comment>
<keyword evidence="7 10" id="KW-0862">Zinc</keyword>